<dbReference type="EMBL" id="JBEHZE010000001">
    <property type="protein sequence ID" value="MEX6633156.1"/>
    <property type="molecule type" value="Genomic_DNA"/>
</dbReference>
<evidence type="ECO:0000313" key="3">
    <source>
        <dbReference type="Proteomes" id="UP001560685"/>
    </source>
</evidence>
<dbReference type="Proteomes" id="UP001560685">
    <property type="component" value="Unassembled WGS sequence"/>
</dbReference>
<reference evidence="2 3" key="1">
    <citation type="submission" date="2024-05" db="EMBL/GenBank/DDBJ databases">
        <title>Three bacterial strains, DH-69, EH-24, and ECK-19 isolated from coastal sediments.</title>
        <authorList>
            <person name="Ye Y.-Q."/>
            <person name="Du Z.-J."/>
        </authorList>
    </citation>
    <scope>NUCLEOTIDE SEQUENCE [LARGE SCALE GENOMIC DNA]</scope>
    <source>
        <strain evidence="2 3">ECK-19</strain>
    </source>
</reference>
<dbReference type="Pfam" id="PF11158">
    <property type="entry name" value="DUF2938"/>
    <property type="match status" value="1"/>
</dbReference>
<evidence type="ECO:0000256" key="1">
    <source>
        <dbReference type="SAM" id="Phobius"/>
    </source>
</evidence>
<accession>A0ABV3Z2Y6</accession>
<organism evidence="2 3">
    <name type="scientific">Hyphococcus lacteus</name>
    <dbReference type="NCBI Taxonomy" id="3143536"/>
    <lineage>
        <taxon>Bacteria</taxon>
        <taxon>Pseudomonadati</taxon>
        <taxon>Pseudomonadota</taxon>
        <taxon>Alphaproteobacteria</taxon>
        <taxon>Parvularculales</taxon>
        <taxon>Parvularculaceae</taxon>
        <taxon>Hyphococcus</taxon>
    </lineage>
</organism>
<dbReference type="InterPro" id="IPR021329">
    <property type="entry name" value="DUF2938"/>
</dbReference>
<gene>
    <name evidence="2" type="ORF">ABFZ84_06290</name>
</gene>
<keyword evidence="1" id="KW-0472">Membrane</keyword>
<feature type="transmembrane region" description="Helical" evidence="1">
    <location>
        <begin position="6"/>
        <end position="24"/>
    </location>
</feature>
<feature type="transmembrane region" description="Helical" evidence="1">
    <location>
        <begin position="31"/>
        <end position="50"/>
    </location>
</feature>
<comment type="caution">
    <text evidence="2">The sequence shown here is derived from an EMBL/GenBank/DDBJ whole genome shotgun (WGS) entry which is preliminary data.</text>
</comment>
<keyword evidence="3" id="KW-1185">Reference proteome</keyword>
<feature type="transmembrane region" description="Helical" evidence="1">
    <location>
        <begin position="100"/>
        <end position="122"/>
    </location>
</feature>
<sequence length="162" mass="17614">MTILETTLRVAAIGVIATLILDIFNLARAKFANVPSLNFALVGRWVLWMPKGKFLHQTILDSPAMRFEAIVGWTIHYAIGIAFAACLLPFPGRWLETVTVIPSLIVGIGGVVAPFFIMQPSFGFGFAASKMPAPWTARQRSVVSHFVFGLGLYCAGSVVAQF</sequence>
<protein>
    <submittedName>
        <fullName evidence="2">DUF2938 domain-containing protein</fullName>
    </submittedName>
</protein>
<proteinExistence type="predicted"/>
<feature type="transmembrane region" description="Helical" evidence="1">
    <location>
        <begin position="70"/>
        <end position="88"/>
    </location>
</feature>
<evidence type="ECO:0000313" key="2">
    <source>
        <dbReference type="EMBL" id="MEX6633156.1"/>
    </source>
</evidence>
<feature type="transmembrane region" description="Helical" evidence="1">
    <location>
        <begin position="142"/>
        <end position="160"/>
    </location>
</feature>
<keyword evidence="1" id="KW-1133">Transmembrane helix</keyword>
<keyword evidence="1" id="KW-0812">Transmembrane</keyword>
<dbReference type="RefSeq" id="WP_369313102.1">
    <property type="nucleotide sequence ID" value="NZ_JBEHZE010000001.1"/>
</dbReference>
<name>A0ABV3Z2Y6_9PROT</name>